<feature type="compositionally biased region" description="Basic and acidic residues" evidence="1">
    <location>
        <begin position="61"/>
        <end position="76"/>
    </location>
</feature>
<dbReference type="Proteomes" id="UP000246464">
    <property type="component" value="Chromosome 6"/>
</dbReference>
<evidence type="ECO:0000313" key="2">
    <source>
        <dbReference type="EMBL" id="AWP03397.1"/>
    </source>
</evidence>
<feature type="region of interest" description="Disordered" evidence="1">
    <location>
        <begin position="50"/>
        <end position="97"/>
    </location>
</feature>
<dbReference type="AlphaFoldDB" id="A0A2U9BHG3"/>
<protein>
    <submittedName>
        <fullName evidence="2">Uncharacterized protein</fullName>
    </submittedName>
</protein>
<feature type="compositionally biased region" description="Polar residues" evidence="1">
    <location>
        <begin position="81"/>
        <end position="97"/>
    </location>
</feature>
<accession>A0A2U9BHG3</accession>
<name>A0A2U9BHG3_SCOMX</name>
<evidence type="ECO:0000313" key="3">
    <source>
        <dbReference type="Proteomes" id="UP000246464"/>
    </source>
</evidence>
<dbReference type="EMBL" id="CP026248">
    <property type="protein sequence ID" value="AWP03397.1"/>
    <property type="molecule type" value="Genomic_DNA"/>
</dbReference>
<reference evidence="2 3" key="1">
    <citation type="submission" date="2017-12" db="EMBL/GenBank/DDBJ databases">
        <title>Integrating genomic resources of turbot (Scophthalmus maximus) in depth evaluation of genetic and physical mapping variation across individuals.</title>
        <authorList>
            <person name="Martinez P."/>
        </authorList>
    </citation>
    <scope>NUCLEOTIDE SEQUENCE [LARGE SCALE GENOMIC DNA]</scope>
</reference>
<evidence type="ECO:0000256" key="1">
    <source>
        <dbReference type="SAM" id="MobiDB-lite"/>
    </source>
</evidence>
<keyword evidence="3" id="KW-1185">Reference proteome</keyword>
<organism evidence="2 3">
    <name type="scientific">Scophthalmus maximus</name>
    <name type="common">Turbot</name>
    <name type="synonym">Psetta maxima</name>
    <dbReference type="NCBI Taxonomy" id="52904"/>
    <lineage>
        <taxon>Eukaryota</taxon>
        <taxon>Metazoa</taxon>
        <taxon>Chordata</taxon>
        <taxon>Craniata</taxon>
        <taxon>Vertebrata</taxon>
        <taxon>Euteleostomi</taxon>
        <taxon>Actinopterygii</taxon>
        <taxon>Neopterygii</taxon>
        <taxon>Teleostei</taxon>
        <taxon>Neoteleostei</taxon>
        <taxon>Acanthomorphata</taxon>
        <taxon>Carangaria</taxon>
        <taxon>Pleuronectiformes</taxon>
        <taxon>Pleuronectoidei</taxon>
        <taxon>Scophthalmidae</taxon>
        <taxon>Scophthalmus</taxon>
    </lineage>
</organism>
<sequence length="97" mass="10495">MEVCPPVVTSAPKHYDAEVKGKEKIRALKVQNALLEEDSLVKKVAKQLSNTGQLRGQDGGKIGKPEKKEGQKKTIAEGKSSAASFVSEMTKTQKTQV</sequence>
<gene>
    <name evidence="2" type="ORF">SMAX5B_007258</name>
</gene>
<proteinExistence type="predicted"/>